<evidence type="ECO:0000256" key="3">
    <source>
        <dbReference type="ARBA" id="ARBA00004065"/>
    </source>
</evidence>
<dbReference type="GO" id="GO:0006298">
    <property type="term" value="P:mismatch repair"/>
    <property type="evidence" value="ECO:0007669"/>
    <property type="project" value="TreeGrafter"/>
</dbReference>
<keyword evidence="11" id="KW-0464">Manganese</keyword>
<evidence type="ECO:0000259" key="14">
    <source>
        <dbReference type="PROSITE" id="PS51975"/>
    </source>
</evidence>
<dbReference type="GO" id="GO:0003723">
    <property type="term" value="F:RNA binding"/>
    <property type="evidence" value="ECO:0007669"/>
    <property type="project" value="UniProtKB-UniRule"/>
</dbReference>
<evidence type="ECO:0000256" key="13">
    <source>
        <dbReference type="RuleBase" id="RU003515"/>
    </source>
</evidence>
<dbReference type="Pfam" id="PF01351">
    <property type="entry name" value="RNase_HII"/>
    <property type="match status" value="1"/>
</dbReference>
<feature type="binding site" evidence="12">
    <location>
        <position position="26"/>
    </location>
    <ligand>
        <name>a divalent metal cation</name>
        <dbReference type="ChEBI" id="CHEBI:60240"/>
    </ligand>
</feature>
<feature type="binding site" evidence="12">
    <location>
        <position position="125"/>
    </location>
    <ligand>
        <name>a divalent metal cation</name>
        <dbReference type="ChEBI" id="CHEBI:60240"/>
    </ligand>
</feature>
<dbReference type="InterPro" id="IPR022898">
    <property type="entry name" value="RNase_HII"/>
</dbReference>
<keyword evidence="10 12" id="KW-0378">Hydrolase</keyword>
<organism evidence="15 16">
    <name type="scientific">Plantibacter flavus</name>
    <dbReference type="NCBI Taxonomy" id="150123"/>
    <lineage>
        <taxon>Bacteria</taxon>
        <taxon>Bacillati</taxon>
        <taxon>Actinomycetota</taxon>
        <taxon>Actinomycetes</taxon>
        <taxon>Micrococcales</taxon>
        <taxon>Microbacteriaceae</taxon>
        <taxon>Plantibacter</taxon>
    </lineage>
</organism>
<dbReference type="InterPro" id="IPR024567">
    <property type="entry name" value="RNase_HII/HIII_dom"/>
</dbReference>
<evidence type="ECO:0000256" key="1">
    <source>
        <dbReference type="ARBA" id="ARBA00000077"/>
    </source>
</evidence>
<feature type="domain" description="RNase H type-2" evidence="14">
    <location>
        <begin position="20"/>
        <end position="214"/>
    </location>
</feature>
<evidence type="ECO:0000256" key="2">
    <source>
        <dbReference type="ARBA" id="ARBA00001946"/>
    </source>
</evidence>
<dbReference type="RefSeq" id="WP_085510632.1">
    <property type="nucleotide sequence ID" value="NZ_FXAP01000001.1"/>
</dbReference>
<keyword evidence="7 12" id="KW-0540">Nuclease</keyword>
<feature type="binding site" evidence="12">
    <location>
        <position position="27"/>
    </location>
    <ligand>
        <name>a divalent metal cation</name>
        <dbReference type="ChEBI" id="CHEBI:60240"/>
    </ligand>
</feature>
<comment type="catalytic activity">
    <reaction evidence="1 12 13">
        <text>Endonucleolytic cleavage to 5'-phosphomonoester.</text>
        <dbReference type="EC" id="3.1.26.4"/>
    </reaction>
</comment>
<evidence type="ECO:0000256" key="11">
    <source>
        <dbReference type="ARBA" id="ARBA00023211"/>
    </source>
</evidence>
<keyword evidence="9 12" id="KW-0255">Endonuclease</keyword>
<dbReference type="PANTHER" id="PTHR10954:SF18">
    <property type="entry name" value="RIBONUCLEASE HII"/>
    <property type="match status" value="1"/>
</dbReference>
<dbReference type="GO" id="GO:0032299">
    <property type="term" value="C:ribonuclease H2 complex"/>
    <property type="evidence" value="ECO:0007669"/>
    <property type="project" value="TreeGrafter"/>
</dbReference>
<dbReference type="Gene3D" id="3.30.420.10">
    <property type="entry name" value="Ribonuclease H-like superfamily/Ribonuclease H"/>
    <property type="match status" value="1"/>
</dbReference>
<evidence type="ECO:0000256" key="6">
    <source>
        <dbReference type="ARBA" id="ARBA00022490"/>
    </source>
</evidence>
<dbReference type="SUPFAM" id="SSF53098">
    <property type="entry name" value="Ribonuclease H-like"/>
    <property type="match status" value="1"/>
</dbReference>
<dbReference type="PANTHER" id="PTHR10954">
    <property type="entry name" value="RIBONUCLEASE H2 SUBUNIT A"/>
    <property type="match status" value="1"/>
</dbReference>
<dbReference type="NCBIfam" id="NF000595">
    <property type="entry name" value="PRK00015.1-3"/>
    <property type="match status" value="1"/>
</dbReference>
<dbReference type="AlphaFoldDB" id="A0A3N2C1V5"/>
<name>A0A3N2C1V5_9MICO</name>
<keyword evidence="16" id="KW-1185">Reference proteome</keyword>
<evidence type="ECO:0000313" key="15">
    <source>
        <dbReference type="EMBL" id="ROR81498.1"/>
    </source>
</evidence>
<dbReference type="Proteomes" id="UP000266915">
    <property type="component" value="Unassembled WGS sequence"/>
</dbReference>
<comment type="cofactor">
    <cofactor evidence="2">
        <name>Mg(2+)</name>
        <dbReference type="ChEBI" id="CHEBI:18420"/>
    </cofactor>
</comment>
<keyword evidence="8 12" id="KW-0479">Metal-binding</keyword>
<protein>
    <recommendedName>
        <fullName evidence="13">Ribonuclease</fullName>
        <ecNumber evidence="13">3.1.26.4</ecNumber>
    </recommendedName>
</protein>
<gene>
    <name evidence="15" type="ORF">EDD42_1560</name>
</gene>
<accession>A0A3N2C1V5</accession>
<dbReference type="EMBL" id="RKHL01000001">
    <property type="protein sequence ID" value="ROR81498.1"/>
    <property type="molecule type" value="Genomic_DNA"/>
</dbReference>
<evidence type="ECO:0000313" key="16">
    <source>
        <dbReference type="Proteomes" id="UP000266915"/>
    </source>
</evidence>
<dbReference type="GO" id="GO:0043137">
    <property type="term" value="P:DNA replication, removal of RNA primer"/>
    <property type="evidence" value="ECO:0007669"/>
    <property type="project" value="TreeGrafter"/>
</dbReference>
<evidence type="ECO:0000256" key="10">
    <source>
        <dbReference type="ARBA" id="ARBA00022801"/>
    </source>
</evidence>
<comment type="similarity">
    <text evidence="5 13">Belongs to the RNase HII family.</text>
</comment>
<comment type="subcellular location">
    <subcellularLocation>
        <location evidence="4">Cytoplasm</location>
    </subcellularLocation>
</comment>
<evidence type="ECO:0000256" key="5">
    <source>
        <dbReference type="ARBA" id="ARBA00007383"/>
    </source>
</evidence>
<dbReference type="InterPro" id="IPR036397">
    <property type="entry name" value="RNaseH_sf"/>
</dbReference>
<dbReference type="PROSITE" id="PS51975">
    <property type="entry name" value="RNASE_H_2"/>
    <property type="match status" value="1"/>
</dbReference>
<comment type="function">
    <text evidence="3 13">Endonuclease that specifically degrades the RNA of RNA-DNA hybrids.</text>
</comment>
<dbReference type="GO" id="GO:0004523">
    <property type="term" value="F:RNA-DNA hybrid ribonuclease activity"/>
    <property type="evidence" value="ECO:0007669"/>
    <property type="project" value="UniProtKB-UniRule"/>
</dbReference>
<evidence type="ECO:0000256" key="8">
    <source>
        <dbReference type="ARBA" id="ARBA00022723"/>
    </source>
</evidence>
<comment type="cofactor">
    <cofactor evidence="12">
        <name>Mn(2+)</name>
        <dbReference type="ChEBI" id="CHEBI:29035"/>
    </cofactor>
    <cofactor evidence="12">
        <name>Mg(2+)</name>
        <dbReference type="ChEBI" id="CHEBI:18420"/>
    </cofactor>
    <text evidence="12">Manganese or magnesium. Binds 1 divalent metal ion per monomer in the absence of substrate. May bind a second metal ion after substrate binding.</text>
</comment>
<evidence type="ECO:0000256" key="12">
    <source>
        <dbReference type="PROSITE-ProRule" id="PRU01319"/>
    </source>
</evidence>
<dbReference type="GO" id="GO:0005737">
    <property type="term" value="C:cytoplasm"/>
    <property type="evidence" value="ECO:0007669"/>
    <property type="project" value="UniProtKB-SubCell"/>
</dbReference>
<reference evidence="15 16" key="1">
    <citation type="submission" date="2018-11" db="EMBL/GenBank/DDBJ databases">
        <title>Sequencing the genomes of 1000 actinobacteria strains.</title>
        <authorList>
            <person name="Klenk H.-P."/>
        </authorList>
    </citation>
    <scope>NUCLEOTIDE SEQUENCE [LARGE SCALE GENOMIC DNA]</scope>
    <source>
        <strain evidence="15 16">DSM 14012</strain>
    </source>
</reference>
<keyword evidence="6" id="KW-0963">Cytoplasm</keyword>
<dbReference type="CDD" id="cd07182">
    <property type="entry name" value="RNase_HII_bacteria_HII_like"/>
    <property type="match status" value="1"/>
</dbReference>
<dbReference type="InterPro" id="IPR001352">
    <property type="entry name" value="RNase_HII/HIII"/>
</dbReference>
<dbReference type="EC" id="3.1.26.4" evidence="13"/>
<dbReference type="GO" id="GO:0046872">
    <property type="term" value="F:metal ion binding"/>
    <property type="evidence" value="ECO:0007669"/>
    <property type="project" value="UniProtKB-KW"/>
</dbReference>
<proteinExistence type="inferred from homology"/>
<dbReference type="InterPro" id="IPR012337">
    <property type="entry name" value="RNaseH-like_sf"/>
</dbReference>
<evidence type="ECO:0000256" key="4">
    <source>
        <dbReference type="ARBA" id="ARBA00004496"/>
    </source>
</evidence>
<evidence type="ECO:0000256" key="7">
    <source>
        <dbReference type="ARBA" id="ARBA00022722"/>
    </source>
</evidence>
<comment type="caution">
    <text evidence="15">The sequence shown here is derived from an EMBL/GenBank/DDBJ whole genome shotgun (WGS) entry which is preliminary data.</text>
</comment>
<sequence>MAASEPTLEVEHELFAAGVPSVIGMDEVGRGAIAGPVAVGAAVVAPACGPFPEGLRDSKLLSERARTRLEPLAREWVLYGAVGLASPAEVDELGITACLGLAGRRALLELHAVGADVTGSTVLLDGNSDWLSRALQRPLTITTRVKADRDCASVAAASVLAKVHRDRLMIELHEALPEYGWEGNKGYGSAQHLSALSAHGLTLHHRSSWLPAYT</sequence>
<evidence type="ECO:0000256" key="9">
    <source>
        <dbReference type="ARBA" id="ARBA00022759"/>
    </source>
</evidence>